<feature type="region of interest" description="Disordered" evidence="1">
    <location>
        <begin position="317"/>
        <end position="341"/>
    </location>
</feature>
<gene>
    <name evidence="2" type="ORF">RJ640_003093</name>
</gene>
<comment type="caution">
    <text evidence="2">The sequence shown here is derived from an EMBL/GenBank/DDBJ whole genome shotgun (WGS) entry which is preliminary data.</text>
</comment>
<dbReference type="AlphaFoldDB" id="A0AA88UG68"/>
<sequence length="481" mass="51909">MLRLLTSFRALDQKDSGLADGLAVICRLGNSLALLMWSAGMLNKSNFLLAANGDDNLVLGLSLDKASHNENVKLTLGVEEKEVAPCCILLCLTVDGKLTMFHFASAAGPSTQAEAISASSASDEEDKTPNVVPLECRVSEIPSKVEGRSVEQFGFKLESREVEVDELNKIRNDDFFAIRDQQPFTDESFTPTPAEINYDGERSAGYREAEAAVNFPPQKGDEQQKMPIVAPNQDREPQQPLVSGQQGKIVEKSSATTCRLDGPGVASSQSWSNGKLSLSKASDGRLLAPPSSSPQVNQSANSATTLTYAYLSGSSHQSASYSEQSGPTPGYPSRQRASTADGEIQSLPAIHASHSLLQGSSTLGKPSNYMSSSNKEKFRTPSPTGLLSSEPNLSKRVLNVEEMAKVLDNLLERIEGAGVLIAVSNNLGEKGVMDERFAEIQLLLDKTVQGLRVSNLQPHSDRFCRVDSSEAFLAFLRWNLP</sequence>
<name>A0AA88UG68_9ASTE</name>
<dbReference type="PANTHER" id="PTHR34418">
    <property type="entry name" value="NUCLEAR PORE COMPLEX PROTEIN NUP214 ISOFORM X1"/>
    <property type="match status" value="1"/>
</dbReference>
<proteinExistence type="predicted"/>
<dbReference type="EMBL" id="JAVXUO010001586">
    <property type="protein sequence ID" value="KAK2980866.1"/>
    <property type="molecule type" value="Genomic_DNA"/>
</dbReference>
<feature type="compositionally biased region" description="Low complexity" evidence="1">
    <location>
        <begin position="317"/>
        <end position="326"/>
    </location>
</feature>
<keyword evidence="3" id="KW-1185">Reference proteome</keyword>
<dbReference type="InterPro" id="IPR044694">
    <property type="entry name" value="NUP214"/>
</dbReference>
<evidence type="ECO:0000313" key="2">
    <source>
        <dbReference type="EMBL" id="KAK2980866.1"/>
    </source>
</evidence>
<organism evidence="2 3">
    <name type="scientific">Escallonia rubra</name>
    <dbReference type="NCBI Taxonomy" id="112253"/>
    <lineage>
        <taxon>Eukaryota</taxon>
        <taxon>Viridiplantae</taxon>
        <taxon>Streptophyta</taxon>
        <taxon>Embryophyta</taxon>
        <taxon>Tracheophyta</taxon>
        <taxon>Spermatophyta</taxon>
        <taxon>Magnoliopsida</taxon>
        <taxon>eudicotyledons</taxon>
        <taxon>Gunneridae</taxon>
        <taxon>Pentapetalae</taxon>
        <taxon>asterids</taxon>
        <taxon>campanulids</taxon>
        <taxon>Escalloniales</taxon>
        <taxon>Escalloniaceae</taxon>
        <taxon>Escallonia</taxon>
    </lineage>
</organism>
<feature type="compositionally biased region" description="Polar residues" evidence="1">
    <location>
        <begin position="266"/>
        <end position="277"/>
    </location>
</feature>
<dbReference type="GO" id="GO:0006405">
    <property type="term" value="P:RNA export from nucleus"/>
    <property type="evidence" value="ECO:0007669"/>
    <property type="project" value="InterPro"/>
</dbReference>
<reference evidence="2" key="1">
    <citation type="submission" date="2022-12" db="EMBL/GenBank/DDBJ databases">
        <title>Draft genome assemblies for two species of Escallonia (Escalloniales).</title>
        <authorList>
            <person name="Chanderbali A."/>
            <person name="Dervinis C."/>
            <person name="Anghel I."/>
            <person name="Soltis D."/>
            <person name="Soltis P."/>
            <person name="Zapata F."/>
        </authorList>
    </citation>
    <scope>NUCLEOTIDE SEQUENCE</scope>
    <source>
        <strain evidence="2">UCBG92.1500</strain>
        <tissue evidence="2">Leaf</tissue>
    </source>
</reference>
<feature type="region of interest" description="Disordered" evidence="1">
    <location>
        <begin position="367"/>
        <end position="387"/>
    </location>
</feature>
<feature type="region of interest" description="Disordered" evidence="1">
    <location>
        <begin position="258"/>
        <end position="277"/>
    </location>
</feature>
<dbReference type="GO" id="GO:0017056">
    <property type="term" value="F:structural constituent of nuclear pore"/>
    <property type="evidence" value="ECO:0007669"/>
    <property type="project" value="InterPro"/>
</dbReference>
<evidence type="ECO:0000256" key="1">
    <source>
        <dbReference type="SAM" id="MobiDB-lite"/>
    </source>
</evidence>
<dbReference type="Proteomes" id="UP001187471">
    <property type="component" value="Unassembled WGS sequence"/>
</dbReference>
<evidence type="ECO:0000313" key="3">
    <source>
        <dbReference type="Proteomes" id="UP001187471"/>
    </source>
</evidence>
<dbReference type="PANTHER" id="PTHR34418:SF3">
    <property type="entry name" value="NUCLEAR PORE COMPLEX PROTEIN NUP214"/>
    <property type="match status" value="1"/>
</dbReference>
<accession>A0AA88UG68</accession>
<protein>
    <submittedName>
        <fullName evidence="2">Uncharacterized protein</fullName>
    </submittedName>
</protein>